<feature type="compositionally biased region" description="Polar residues" evidence="4">
    <location>
        <begin position="1336"/>
        <end position="1352"/>
    </location>
</feature>
<dbReference type="GO" id="GO:0051010">
    <property type="term" value="F:microtubule plus-end binding"/>
    <property type="evidence" value="ECO:0007669"/>
    <property type="project" value="InterPro"/>
</dbReference>
<reference evidence="6" key="1">
    <citation type="journal article" date="2023" name="Mol. Biol. Evol.">
        <title>Third-Generation Sequencing Reveals the Adaptive Role of the Epigenome in Three Deep-Sea Polychaetes.</title>
        <authorList>
            <person name="Perez M."/>
            <person name="Aroh O."/>
            <person name="Sun Y."/>
            <person name="Lan Y."/>
            <person name="Juniper S.K."/>
            <person name="Young C.R."/>
            <person name="Angers B."/>
            <person name="Qian P.Y."/>
        </authorList>
    </citation>
    <scope>NUCLEOTIDE SEQUENCE</scope>
    <source>
        <strain evidence="6">R07B-5</strain>
    </source>
</reference>
<keyword evidence="2" id="KW-0963">Cytoplasm</keyword>
<comment type="subcellular location">
    <subcellularLocation>
        <location evidence="1">Cytoplasm</location>
        <location evidence="1">Cytoskeleton</location>
    </subcellularLocation>
</comment>
<feature type="region of interest" description="Disordered" evidence="4">
    <location>
        <begin position="534"/>
        <end position="591"/>
    </location>
</feature>
<feature type="compositionally biased region" description="Polar residues" evidence="4">
    <location>
        <begin position="1233"/>
        <end position="1242"/>
    </location>
</feature>
<dbReference type="SUPFAM" id="SSF48371">
    <property type="entry name" value="ARM repeat"/>
    <property type="match status" value="1"/>
</dbReference>
<dbReference type="InterPro" id="IPR011989">
    <property type="entry name" value="ARM-like"/>
</dbReference>
<organism evidence="6 7">
    <name type="scientific">Ridgeia piscesae</name>
    <name type="common">Tubeworm</name>
    <dbReference type="NCBI Taxonomy" id="27915"/>
    <lineage>
        <taxon>Eukaryota</taxon>
        <taxon>Metazoa</taxon>
        <taxon>Spiralia</taxon>
        <taxon>Lophotrochozoa</taxon>
        <taxon>Annelida</taxon>
        <taxon>Polychaeta</taxon>
        <taxon>Sedentaria</taxon>
        <taxon>Canalipalpata</taxon>
        <taxon>Sabellida</taxon>
        <taxon>Siboglinidae</taxon>
        <taxon>Ridgeia</taxon>
    </lineage>
</organism>
<feature type="region of interest" description="Disordered" evidence="4">
    <location>
        <begin position="1325"/>
        <end position="1353"/>
    </location>
</feature>
<dbReference type="EMBL" id="JAODUO010000003">
    <property type="protein sequence ID" value="KAK2194015.1"/>
    <property type="molecule type" value="Genomic_DNA"/>
</dbReference>
<dbReference type="Proteomes" id="UP001209878">
    <property type="component" value="Unassembled WGS sequence"/>
</dbReference>
<keyword evidence="3" id="KW-0206">Cytoskeleton</keyword>
<dbReference type="Gene3D" id="1.25.10.10">
    <property type="entry name" value="Leucine-rich Repeat Variant"/>
    <property type="match status" value="3"/>
</dbReference>
<protein>
    <recommendedName>
        <fullName evidence="5">TOG domain-containing protein</fullName>
    </recommendedName>
</protein>
<comment type="caution">
    <text evidence="6">The sequence shown here is derived from an EMBL/GenBank/DDBJ whole genome shotgun (WGS) entry which is preliminary data.</text>
</comment>
<dbReference type="Pfam" id="PF21040">
    <property type="entry name" value="CEP104-like_TOG"/>
    <property type="match status" value="1"/>
</dbReference>
<feature type="domain" description="TOG" evidence="5">
    <location>
        <begin position="615"/>
        <end position="853"/>
    </location>
</feature>
<dbReference type="PANTHER" id="PTHR12609">
    <property type="entry name" value="MICROTUBULE ASSOCIATED PROTEIN XMAP215"/>
    <property type="match status" value="1"/>
</dbReference>
<feature type="region of interest" description="Disordered" evidence="4">
    <location>
        <begin position="1434"/>
        <end position="1471"/>
    </location>
</feature>
<name>A0AAD9PFU3_RIDPI</name>
<evidence type="ECO:0000256" key="1">
    <source>
        <dbReference type="ARBA" id="ARBA00004245"/>
    </source>
</evidence>
<dbReference type="GO" id="GO:0061863">
    <property type="term" value="F:microtubule plus end polymerase"/>
    <property type="evidence" value="ECO:0007669"/>
    <property type="project" value="InterPro"/>
</dbReference>
<feature type="region of interest" description="Disordered" evidence="4">
    <location>
        <begin position="848"/>
        <end position="900"/>
    </location>
</feature>
<feature type="domain" description="TOG" evidence="5">
    <location>
        <begin position="278"/>
        <end position="511"/>
    </location>
</feature>
<dbReference type="FunFam" id="1.25.10.10:FF:000052">
    <property type="entry name" value="Cytoskeleton associated protein 5"/>
    <property type="match status" value="1"/>
</dbReference>
<dbReference type="InterPro" id="IPR048491">
    <property type="entry name" value="XMAP215_CLASP_TOG"/>
</dbReference>
<proteinExistence type="predicted"/>
<evidence type="ECO:0000313" key="7">
    <source>
        <dbReference type="Proteomes" id="UP001209878"/>
    </source>
</evidence>
<dbReference type="SMART" id="SM01349">
    <property type="entry name" value="TOG"/>
    <property type="match status" value="3"/>
</dbReference>
<dbReference type="GO" id="GO:0007051">
    <property type="term" value="P:spindle organization"/>
    <property type="evidence" value="ECO:0007669"/>
    <property type="project" value="InterPro"/>
</dbReference>
<dbReference type="InterPro" id="IPR034085">
    <property type="entry name" value="TOG"/>
</dbReference>
<dbReference type="InterPro" id="IPR045110">
    <property type="entry name" value="XMAP215"/>
</dbReference>
<gene>
    <name evidence="6" type="ORF">NP493_3g04016</name>
</gene>
<feature type="compositionally biased region" description="Low complexity" evidence="4">
    <location>
        <begin position="1325"/>
        <end position="1335"/>
    </location>
</feature>
<feature type="region of interest" description="Disordered" evidence="4">
    <location>
        <begin position="1233"/>
        <end position="1256"/>
    </location>
</feature>
<feature type="compositionally biased region" description="Low complexity" evidence="4">
    <location>
        <begin position="865"/>
        <end position="876"/>
    </location>
</feature>
<dbReference type="FunFam" id="1.25.10.10:FF:000050">
    <property type="entry name" value="Cytoskeleton-associated protein 5 isoform X1"/>
    <property type="match status" value="1"/>
</dbReference>
<dbReference type="InterPro" id="IPR016024">
    <property type="entry name" value="ARM-type_fold"/>
</dbReference>
<feature type="compositionally biased region" description="Low complexity" evidence="4">
    <location>
        <begin position="544"/>
        <end position="571"/>
    </location>
</feature>
<accession>A0AAD9PFU3</accession>
<feature type="domain" description="TOG" evidence="5">
    <location>
        <begin position="10"/>
        <end position="238"/>
    </location>
</feature>
<evidence type="ECO:0000256" key="2">
    <source>
        <dbReference type="ARBA" id="ARBA00022490"/>
    </source>
</evidence>
<dbReference type="GO" id="GO:0046785">
    <property type="term" value="P:microtubule polymerization"/>
    <property type="evidence" value="ECO:0007669"/>
    <property type="project" value="InterPro"/>
</dbReference>
<sequence>MLSRIVCPQDDTVEELVLAQLPAEAVQNLNSSNWKERLAAMEKFTEVVGVLDRKDICTQAFVRIITKKPGLKETNFQVLKLKVDLIATLAQKGTFTRTSAGFCLNELVDKVGDVKNGASVQEALSCMAEAISLNYIGTEVLSYAFEQRNPKNQAESLNWLAQAIKEFGFKIEPKPVIAAVKKALATSNPAVRGVGMNLLGVLFLYMGPQLRMFCENEKPALLLQIDAIFEKLANEKPPAPMRGIKVVSQSEYDNEGEGGGDGDEDEADAVGENFNVADLVPRSDISEKITDALLSDLEDKNWKVRNEALQKIVGILNDAKFITANIGELPEALHARLGDSNKNLIMQAINICQTLATAMGPNIRNHTKTLASGVVTCLGDSKPHIRKAALTALNVWVTQSGMLCFVEADILADELRKENPFLRAELLGFLAEQLPTCKKLPGEQLDSCMLHLFACLEDRNADVRKKAVEALLPFMVHLGYQKMVRKTSALKASSKDQVLPLLEKTRENLPQKAAPASVAKPAAVARPASAVVKTVDVDEDDRPSTAPARTTTTKGKSKAGGATAAKKVPAASKKDKEEVGDDGPPMKVTNGKEQRFKDEKNLKVLKWNFTCPRIEFVDQLHTQMEPSFSASLLELLFHANFKMHIKAYDILYKACTSHTAETIANLDLILKWLTLRFFDTNTSILLKGLEYIRELFSLLAGEDYHLYDLEANSFIPYLLNKIGDPKDNVRKDVRTILKFICKVYPASKMFSFIVEGLRSKNSKQRTECLEELGGLIEIYGITVCQPSPAQALKLIAQQIGDRDNSVRSAALNTIVAAYLILGEGVYKYIGNLIDKDQSMLEERIKRSMKNGAAVGPPPEEKAKVTKSAPSAKSAPESRGRGGLGGLKLQPTPTSTTERRQLLELSDGPSLKLDVEMPKLIEHDLQDLLYEPVTMPVRRSRPPSHNMKLLSNSDDAKSAIDLVLSQVASNDISTSIQALAQVDEVLKDNTKCQLLATHVDQFLVVTSLQLRMAYSKYMSDSDTPDDVVIKLYRCLLGSLLELFQKKALVKEGSKDVLKDLMQNLVMILLDTRLNNFEDGPQLVRTINLFLVKVVEKADCTSVMSALIKLLHESVASETCSTTFLEIIMKCLWRMVRNLPGIIEDLDVDCILSDLHQFLVAFPSHTWRHRPSDIPLRTVKTILHSLAKLKGNKIMSHLTLIDAQHSEVESYLQKVIRSGIENSVSSTNAKNEQMNNVENGNVETRSPRKETTKSKRLSRTTHDMLAEIFKKIGSKENTREGLNDLYDFKLRYPEADLEPFLKKSSPIFQNYIERGLKNIEAERALASSTTSGSTTTGHMKTSLSAPTMQGSASVESDECDSDMHYYMERLKVLRSRCGLDNAQSDGLPTSATMPSVASAGDLGSATFNAAYYEGRLKALRARGGIDGTDTLKTENAVNASSSNSSSSTSSDSSATAATTIASSERTSENTTAYVADLKKRLDRIKNSTRH</sequence>
<feature type="compositionally biased region" description="Low complexity" evidence="4">
    <location>
        <begin position="1434"/>
        <end position="1462"/>
    </location>
</feature>
<keyword evidence="7" id="KW-1185">Reference proteome</keyword>
<evidence type="ECO:0000256" key="4">
    <source>
        <dbReference type="SAM" id="MobiDB-lite"/>
    </source>
</evidence>
<dbReference type="GO" id="GO:0005856">
    <property type="term" value="C:cytoskeleton"/>
    <property type="evidence" value="ECO:0007669"/>
    <property type="project" value="UniProtKB-SubCell"/>
</dbReference>
<evidence type="ECO:0000313" key="6">
    <source>
        <dbReference type="EMBL" id="KAK2194015.1"/>
    </source>
</evidence>
<dbReference type="Pfam" id="PF21041">
    <property type="entry name" value="XMAP215_CLASP_TOG"/>
    <property type="match status" value="2"/>
</dbReference>
<evidence type="ECO:0000256" key="3">
    <source>
        <dbReference type="ARBA" id="ARBA00023212"/>
    </source>
</evidence>
<dbReference type="FunFam" id="1.25.10.10:FF:000068">
    <property type="entry name" value="cytoskeleton-associated protein 5 isoform X1"/>
    <property type="match status" value="1"/>
</dbReference>
<dbReference type="GO" id="GO:0030951">
    <property type="term" value="P:establishment or maintenance of microtubule cytoskeleton polarity"/>
    <property type="evidence" value="ECO:0007669"/>
    <property type="project" value="InterPro"/>
</dbReference>
<evidence type="ECO:0000259" key="5">
    <source>
        <dbReference type="SMART" id="SM01349"/>
    </source>
</evidence>